<keyword evidence="6" id="KW-1185">Reference proteome</keyword>
<dbReference type="Proteomes" id="UP001560296">
    <property type="component" value="Unassembled WGS sequence"/>
</dbReference>
<feature type="transmembrane region" description="Helical" evidence="3">
    <location>
        <begin position="115"/>
        <end position="133"/>
    </location>
</feature>
<sequence>MPPEPAAIGSTHFPLWREVSDFYSRSRLAGYYYLLAWLLLWFTSPQPAHNLWAWAAGCALLATFFVLRGINRPPKVFDPAQLQRWLIAQWLIVLVHSLTWGLMLAGILLHADIAASPLLVILSVVVFSTALAFTYPMRLLPCALAMLFMYLPSILAKYYQGGSEVGESVALMIYLAYLGLFLRRWNLDYHAGVERELRLIRHSEQLEELSRTDVLTALGNRLQFNSLLPAWLATARRQQTPLSLILLDIDFFKRVNDQFGHSTGDLCLQAFAERMRHIFRRDSDILMRLGGEEFAVLMPDTPLEQAAQLAERFRADLVAQPLQLHSQSLALSCSLGVGSYMPLCDDSAEALYRRIDDALYRAKTEGRNRVVLA</sequence>
<dbReference type="PANTHER" id="PTHR45138:SF9">
    <property type="entry name" value="DIGUANYLATE CYCLASE DGCM-RELATED"/>
    <property type="match status" value="1"/>
</dbReference>
<organism evidence="5 6">
    <name type="scientific">Pseudomonas zhanjiangensis</name>
    <dbReference type="NCBI Taxonomy" id="3239015"/>
    <lineage>
        <taxon>Bacteria</taxon>
        <taxon>Pseudomonadati</taxon>
        <taxon>Pseudomonadota</taxon>
        <taxon>Gammaproteobacteria</taxon>
        <taxon>Pseudomonadales</taxon>
        <taxon>Pseudomonadaceae</taxon>
        <taxon>Pseudomonas</taxon>
    </lineage>
</organism>
<keyword evidence="3" id="KW-0812">Transmembrane</keyword>
<reference evidence="5 6" key="1">
    <citation type="submission" date="2024-07" db="EMBL/GenBank/DDBJ databases">
        <authorList>
            <person name="Li M."/>
        </authorList>
    </citation>
    <scope>NUCLEOTIDE SEQUENCE [LARGE SCALE GENOMIC DNA]</scope>
    <source>
        <strain evidence="5 6">25A3E</strain>
    </source>
</reference>
<feature type="transmembrane region" description="Helical" evidence="3">
    <location>
        <begin position="90"/>
        <end position="109"/>
    </location>
</feature>
<dbReference type="InterPro" id="IPR000160">
    <property type="entry name" value="GGDEF_dom"/>
</dbReference>
<name>A0ABV3YU19_9PSED</name>
<evidence type="ECO:0000256" key="3">
    <source>
        <dbReference type="SAM" id="Phobius"/>
    </source>
</evidence>
<dbReference type="InterPro" id="IPR050469">
    <property type="entry name" value="Diguanylate_Cyclase"/>
</dbReference>
<dbReference type="SMART" id="SM00267">
    <property type="entry name" value="GGDEF"/>
    <property type="match status" value="1"/>
</dbReference>
<dbReference type="NCBIfam" id="TIGR00254">
    <property type="entry name" value="GGDEF"/>
    <property type="match status" value="1"/>
</dbReference>
<evidence type="ECO:0000256" key="2">
    <source>
        <dbReference type="ARBA" id="ARBA00034247"/>
    </source>
</evidence>
<dbReference type="PANTHER" id="PTHR45138">
    <property type="entry name" value="REGULATORY COMPONENTS OF SENSORY TRANSDUCTION SYSTEM"/>
    <property type="match status" value="1"/>
</dbReference>
<dbReference type="EMBL" id="JBFTEG010000003">
    <property type="protein sequence ID" value="MEX6501577.1"/>
    <property type="molecule type" value="Genomic_DNA"/>
</dbReference>
<dbReference type="EC" id="2.7.7.65" evidence="1"/>
<dbReference type="SUPFAM" id="SSF55073">
    <property type="entry name" value="Nucleotide cyclase"/>
    <property type="match status" value="1"/>
</dbReference>
<dbReference type="Gene3D" id="3.30.70.270">
    <property type="match status" value="1"/>
</dbReference>
<protein>
    <recommendedName>
        <fullName evidence="1">diguanylate cyclase</fullName>
        <ecNumber evidence="1">2.7.7.65</ecNumber>
    </recommendedName>
</protein>
<dbReference type="InterPro" id="IPR029787">
    <property type="entry name" value="Nucleotide_cyclase"/>
</dbReference>
<feature type="domain" description="GGDEF" evidence="4">
    <location>
        <begin position="240"/>
        <end position="373"/>
    </location>
</feature>
<evidence type="ECO:0000256" key="1">
    <source>
        <dbReference type="ARBA" id="ARBA00012528"/>
    </source>
</evidence>
<proteinExistence type="predicted"/>
<keyword evidence="3" id="KW-0472">Membrane</keyword>
<dbReference type="InterPro" id="IPR043128">
    <property type="entry name" value="Rev_trsase/Diguanyl_cyclase"/>
</dbReference>
<comment type="catalytic activity">
    <reaction evidence="2">
        <text>2 GTP = 3',3'-c-di-GMP + 2 diphosphate</text>
        <dbReference type="Rhea" id="RHEA:24898"/>
        <dbReference type="ChEBI" id="CHEBI:33019"/>
        <dbReference type="ChEBI" id="CHEBI:37565"/>
        <dbReference type="ChEBI" id="CHEBI:58805"/>
        <dbReference type="EC" id="2.7.7.65"/>
    </reaction>
</comment>
<keyword evidence="3" id="KW-1133">Transmembrane helix</keyword>
<feature type="transmembrane region" description="Helical" evidence="3">
    <location>
        <begin position="28"/>
        <end position="45"/>
    </location>
</feature>
<dbReference type="RefSeq" id="WP_369286549.1">
    <property type="nucleotide sequence ID" value="NZ_JBFTEG010000003.1"/>
</dbReference>
<dbReference type="Pfam" id="PF00990">
    <property type="entry name" value="GGDEF"/>
    <property type="match status" value="1"/>
</dbReference>
<dbReference type="CDD" id="cd01949">
    <property type="entry name" value="GGDEF"/>
    <property type="match status" value="1"/>
</dbReference>
<gene>
    <name evidence="5" type="ORF">AB5S05_05830</name>
</gene>
<evidence type="ECO:0000259" key="4">
    <source>
        <dbReference type="PROSITE" id="PS50887"/>
    </source>
</evidence>
<feature type="transmembrane region" description="Helical" evidence="3">
    <location>
        <begin position="51"/>
        <end position="70"/>
    </location>
</feature>
<dbReference type="PROSITE" id="PS50887">
    <property type="entry name" value="GGDEF"/>
    <property type="match status" value="1"/>
</dbReference>
<accession>A0ABV3YU19</accession>
<comment type="caution">
    <text evidence="5">The sequence shown here is derived from an EMBL/GenBank/DDBJ whole genome shotgun (WGS) entry which is preliminary data.</text>
</comment>
<evidence type="ECO:0000313" key="5">
    <source>
        <dbReference type="EMBL" id="MEX6501577.1"/>
    </source>
</evidence>
<evidence type="ECO:0000313" key="6">
    <source>
        <dbReference type="Proteomes" id="UP001560296"/>
    </source>
</evidence>